<keyword evidence="3" id="KW-1185">Reference proteome</keyword>
<dbReference type="AlphaFoldDB" id="A0A3P7IHT5"/>
<organism evidence="2 3">
    <name type="scientific">Strongylus vulgaris</name>
    <name type="common">Blood worm</name>
    <dbReference type="NCBI Taxonomy" id="40348"/>
    <lineage>
        <taxon>Eukaryota</taxon>
        <taxon>Metazoa</taxon>
        <taxon>Ecdysozoa</taxon>
        <taxon>Nematoda</taxon>
        <taxon>Chromadorea</taxon>
        <taxon>Rhabditida</taxon>
        <taxon>Rhabditina</taxon>
        <taxon>Rhabditomorpha</taxon>
        <taxon>Strongyloidea</taxon>
        <taxon>Strongylidae</taxon>
        <taxon>Strongylus</taxon>
    </lineage>
</organism>
<proteinExistence type="predicted"/>
<protein>
    <submittedName>
        <fullName evidence="2">Uncharacterized protein</fullName>
    </submittedName>
</protein>
<feature type="region of interest" description="Disordered" evidence="1">
    <location>
        <begin position="77"/>
        <end position="119"/>
    </location>
</feature>
<feature type="compositionally biased region" description="Basic and acidic residues" evidence="1">
    <location>
        <begin position="85"/>
        <end position="95"/>
    </location>
</feature>
<feature type="region of interest" description="Disordered" evidence="1">
    <location>
        <begin position="1"/>
        <end position="65"/>
    </location>
</feature>
<dbReference type="Proteomes" id="UP000270094">
    <property type="component" value="Unassembled WGS sequence"/>
</dbReference>
<evidence type="ECO:0000313" key="3">
    <source>
        <dbReference type="Proteomes" id="UP000270094"/>
    </source>
</evidence>
<reference evidence="2 3" key="1">
    <citation type="submission" date="2018-11" db="EMBL/GenBank/DDBJ databases">
        <authorList>
            <consortium name="Pathogen Informatics"/>
        </authorList>
    </citation>
    <scope>NUCLEOTIDE SEQUENCE [LARGE SCALE GENOMIC DNA]</scope>
</reference>
<gene>
    <name evidence="2" type="ORF">SVUK_LOCUS4154</name>
</gene>
<evidence type="ECO:0000313" key="2">
    <source>
        <dbReference type="EMBL" id="VDM69156.1"/>
    </source>
</evidence>
<feature type="compositionally biased region" description="Low complexity" evidence="1">
    <location>
        <begin position="35"/>
        <end position="63"/>
    </location>
</feature>
<dbReference type="EMBL" id="UYYB01011275">
    <property type="protein sequence ID" value="VDM69156.1"/>
    <property type="molecule type" value="Genomic_DNA"/>
</dbReference>
<accession>A0A3P7IHT5</accession>
<evidence type="ECO:0000256" key="1">
    <source>
        <dbReference type="SAM" id="MobiDB-lite"/>
    </source>
</evidence>
<sequence length="119" mass="13093">MRQRKLSKAATKEHKPETQTKIIAKPKKPAPVQSKTTTPKKPITGKAAVKQPVKQPAKQPAKPVVKKADNLRNIMKLYESSSSESESKSGKEGGKMEIPPNALKKQEKQDLMFGGLVHL</sequence>
<name>A0A3P7IHT5_STRVU</name>